<name>A0A1H0HC51_9SPHI</name>
<feature type="binding site" evidence="2">
    <location>
        <begin position="196"/>
        <end position="203"/>
    </location>
    <ligand>
        <name>ATP</name>
        <dbReference type="ChEBI" id="CHEBI:30616"/>
    </ligand>
</feature>
<dbReference type="EMBL" id="FNGY01000012">
    <property type="protein sequence ID" value="SDO16722.1"/>
    <property type="molecule type" value="Genomic_DNA"/>
</dbReference>
<sequence length="454" mass="52956">MQLPLDKVDDLTTQLKLASPITIENKQRLDKKFRLEFNYNSNHMEGNTLTYGETELLLIFGDTKGNHQMREYEEMKAHDVAYQLVEEWAKDKERPLTEQNIKELNKTILIRPFWKDAITATGENTRRQIKVGEYKEYPNAVRLSTGELFEYASPTETPILMQELIDWYRSEESVLHPATLATMLHYKFVRIHPFDDGNGRIARLLMNYVLLRNNLPPVIIKSDDKANYLHALHSADVGDYPPLIEYIANQLIWSLEISIKAAKGEDIEEATDLQKEISLLSKRLTTEEKLSKHPAIVLEVFSWFSKDLWPEIQESLEQFDSLFAEIKESKFVNHKQVILDGKRLFEPIGLSISKNFEPKDIKILGYDIYKEEINRIDWNVILYGLRGAKTKPEMEINATLEFKTDIYNINIMLDNRSLSSTDYRYGDFILKSDIEKLQNFLAKQVLEEIKTRVK</sequence>
<dbReference type="PANTHER" id="PTHR13504:SF38">
    <property type="entry name" value="FIDO DOMAIN-CONTAINING PROTEIN"/>
    <property type="match status" value="1"/>
</dbReference>
<feature type="site" description="Important for autoinhibition of adenylyltransferase activity" evidence="3">
    <location>
        <position position="45"/>
    </location>
</feature>
<dbReference type="InterPro" id="IPR040198">
    <property type="entry name" value="Fido_containing"/>
</dbReference>
<dbReference type="Gene3D" id="1.10.3290.10">
    <property type="entry name" value="Fido-like domain"/>
    <property type="match status" value="1"/>
</dbReference>
<reference evidence="6" key="1">
    <citation type="submission" date="2016-10" db="EMBL/GenBank/DDBJ databases">
        <authorList>
            <person name="Varghese N."/>
            <person name="Submissions S."/>
        </authorList>
    </citation>
    <scope>NUCLEOTIDE SEQUENCE [LARGE SCALE GENOMIC DNA]</scope>
    <source>
        <strain evidence="6">DSM 19110</strain>
    </source>
</reference>
<dbReference type="PROSITE" id="PS51459">
    <property type="entry name" value="FIDO"/>
    <property type="match status" value="1"/>
</dbReference>
<evidence type="ECO:0000256" key="1">
    <source>
        <dbReference type="PIRSR" id="PIRSR640198-1"/>
    </source>
</evidence>
<feature type="domain" description="Fido" evidence="4">
    <location>
        <begin position="96"/>
        <end position="249"/>
    </location>
</feature>
<dbReference type="PANTHER" id="PTHR13504">
    <property type="entry name" value="FIDO DOMAIN-CONTAINING PROTEIN DDB_G0283145"/>
    <property type="match status" value="1"/>
</dbReference>
<keyword evidence="2" id="KW-0547">Nucleotide-binding</keyword>
<gene>
    <name evidence="5" type="ORF">SAMN05421820_112102</name>
</gene>
<dbReference type="InterPro" id="IPR003812">
    <property type="entry name" value="Fido"/>
</dbReference>
<dbReference type="Proteomes" id="UP000183200">
    <property type="component" value="Unassembled WGS sequence"/>
</dbReference>
<evidence type="ECO:0000313" key="5">
    <source>
        <dbReference type="EMBL" id="SDO16722.1"/>
    </source>
</evidence>
<keyword evidence="6" id="KW-1185">Reference proteome</keyword>
<dbReference type="InterPro" id="IPR036597">
    <property type="entry name" value="Fido-like_dom_sf"/>
</dbReference>
<dbReference type="OrthoDB" id="9814400at2"/>
<evidence type="ECO:0000256" key="3">
    <source>
        <dbReference type="PIRSR" id="PIRSR640198-3"/>
    </source>
</evidence>
<dbReference type="RefSeq" id="WP_074612104.1">
    <property type="nucleotide sequence ID" value="NZ_FNGY01000012.1"/>
</dbReference>
<feature type="active site" evidence="1">
    <location>
        <position position="192"/>
    </location>
</feature>
<dbReference type="GO" id="GO:0005524">
    <property type="term" value="F:ATP binding"/>
    <property type="evidence" value="ECO:0007669"/>
    <property type="project" value="UniProtKB-KW"/>
</dbReference>
<proteinExistence type="predicted"/>
<protein>
    <submittedName>
        <fullName evidence="5">Fic family protein</fullName>
    </submittedName>
</protein>
<keyword evidence="2" id="KW-0067">ATP-binding</keyword>
<dbReference type="Pfam" id="PF02661">
    <property type="entry name" value="Fic"/>
    <property type="match status" value="1"/>
</dbReference>
<accession>A0A1H0HC51</accession>
<dbReference type="SUPFAM" id="SSF140931">
    <property type="entry name" value="Fic-like"/>
    <property type="match status" value="1"/>
</dbReference>
<dbReference type="AlphaFoldDB" id="A0A1H0HC51"/>
<evidence type="ECO:0000256" key="2">
    <source>
        <dbReference type="PIRSR" id="PIRSR640198-2"/>
    </source>
</evidence>
<evidence type="ECO:0000259" key="4">
    <source>
        <dbReference type="PROSITE" id="PS51459"/>
    </source>
</evidence>
<evidence type="ECO:0000313" key="6">
    <source>
        <dbReference type="Proteomes" id="UP000183200"/>
    </source>
</evidence>
<organism evidence="5 6">
    <name type="scientific">Pedobacter steynii</name>
    <dbReference type="NCBI Taxonomy" id="430522"/>
    <lineage>
        <taxon>Bacteria</taxon>
        <taxon>Pseudomonadati</taxon>
        <taxon>Bacteroidota</taxon>
        <taxon>Sphingobacteriia</taxon>
        <taxon>Sphingobacteriales</taxon>
        <taxon>Sphingobacteriaceae</taxon>
        <taxon>Pedobacter</taxon>
    </lineage>
</organism>